<evidence type="ECO:0000313" key="2">
    <source>
        <dbReference type="Proteomes" id="UP001489719"/>
    </source>
</evidence>
<dbReference type="Proteomes" id="UP001489719">
    <property type="component" value="Unassembled WGS sequence"/>
</dbReference>
<gene>
    <name evidence="1" type="ORF">V1517DRAFT_351020</name>
</gene>
<sequence>MTNSRLARPPNAENTVMFVLLNVDCGLISLCADKLILDEFEFSLFSTEAKVVKIEDAPLEGPDSAQAEPFAPLGVANKRPDSYYFVNDRYVSPVQAIALDDDARIQRIQSCAISGDDIIAQATILWPGMQQPWRVMHIPAPSAATKRKKPSKKRRMILKQRAEKRMAAAADGTPFKNNDMRNWKFYNFQRVPKPTLKKPRGAAKEKRNKPYKLAL</sequence>
<keyword evidence="2" id="KW-1185">Reference proteome</keyword>
<dbReference type="EMBL" id="MU970045">
    <property type="protein sequence ID" value="KAK9324905.1"/>
    <property type="molecule type" value="Genomic_DNA"/>
</dbReference>
<accession>A0ACC3TUJ7</accession>
<reference evidence="2" key="1">
    <citation type="journal article" date="2024" name="Front. Bioeng. Biotechnol.">
        <title>Genome-scale model development and genomic sequencing of the oleaginous clade Lipomyces.</title>
        <authorList>
            <person name="Czajka J.J."/>
            <person name="Han Y."/>
            <person name="Kim J."/>
            <person name="Mondo S.J."/>
            <person name="Hofstad B.A."/>
            <person name="Robles A."/>
            <person name="Haridas S."/>
            <person name="Riley R."/>
            <person name="LaButti K."/>
            <person name="Pangilinan J."/>
            <person name="Andreopoulos W."/>
            <person name="Lipzen A."/>
            <person name="Yan J."/>
            <person name="Wang M."/>
            <person name="Ng V."/>
            <person name="Grigoriev I.V."/>
            <person name="Spatafora J.W."/>
            <person name="Magnuson J.K."/>
            <person name="Baker S.E."/>
            <person name="Pomraning K.R."/>
        </authorList>
    </citation>
    <scope>NUCLEOTIDE SEQUENCE [LARGE SCALE GENOMIC DNA]</scope>
    <source>
        <strain evidence="2">CBS 10300</strain>
    </source>
</reference>
<protein>
    <submittedName>
        <fullName evidence="1">Uncharacterized protein</fullName>
    </submittedName>
</protein>
<name>A0ACC3TUJ7_9ASCO</name>
<evidence type="ECO:0000313" key="1">
    <source>
        <dbReference type="EMBL" id="KAK9324905.1"/>
    </source>
</evidence>
<comment type="caution">
    <text evidence="1">The sequence shown here is derived from an EMBL/GenBank/DDBJ whole genome shotgun (WGS) entry which is preliminary data.</text>
</comment>
<proteinExistence type="predicted"/>
<organism evidence="1 2">
    <name type="scientific">Lipomyces orientalis</name>
    <dbReference type="NCBI Taxonomy" id="1233043"/>
    <lineage>
        <taxon>Eukaryota</taxon>
        <taxon>Fungi</taxon>
        <taxon>Dikarya</taxon>
        <taxon>Ascomycota</taxon>
        <taxon>Saccharomycotina</taxon>
        <taxon>Lipomycetes</taxon>
        <taxon>Lipomycetales</taxon>
        <taxon>Lipomycetaceae</taxon>
        <taxon>Lipomyces</taxon>
    </lineage>
</organism>